<dbReference type="RefSeq" id="WP_230576623.1">
    <property type="nucleotide sequence ID" value="NZ_CAKJTI010000034.1"/>
</dbReference>
<dbReference type="InterPro" id="IPR011650">
    <property type="entry name" value="Peptidase_M20_dimer"/>
</dbReference>
<dbReference type="NCBIfam" id="TIGR01891">
    <property type="entry name" value="amidohydrolases"/>
    <property type="match status" value="1"/>
</dbReference>
<dbReference type="Pfam" id="PF01546">
    <property type="entry name" value="Peptidase_M20"/>
    <property type="match status" value="1"/>
</dbReference>
<gene>
    <name evidence="2" type="primary">scmP_2</name>
    <name evidence="2" type="ORF">BACCIP111899_03923</name>
</gene>
<organism evidence="2 3">
    <name type="scientific">Bacillus rhizoplanae</name>
    <dbReference type="NCBI Taxonomy" id="2880966"/>
    <lineage>
        <taxon>Bacteria</taxon>
        <taxon>Bacillati</taxon>
        <taxon>Bacillota</taxon>
        <taxon>Bacilli</taxon>
        <taxon>Bacillales</taxon>
        <taxon>Bacillaceae</taxon>
        <taxon>Bacillus</taxon>
    </lineage>
</organism>
<dbReference type="CDD" id="cd03886">
    <property type="entry name" value="M20_Acy1"/>
    <property type="match status" value="1"/>
</dbReference>
<feature type="domain" description="Peptidase M20 dimerisation" evidence="1">
    <location>
        <begin position="192"/>
        <end position="283"/>
    </location>
</feature>
<dbReference type="PIRSF" id="PIRSF005962">
    <property type="entry name" value="Pept_M20D_amidohydro"/>
    <property type="match status" value="1"/>
</dbReference>
<keyword evidence="3" id="KW-1185">Reference proteome</keyword>
<dbReference type="EMBL" id="CAKJTI010000034">
    <property type="protein sequence ID" value="CAG9614690.1"/>
    <property type="molecule type" value="Genomic_DNA"/>
</dbReference>
<protein>
    <submittedName>
        <fullName evidence="2">N-acetylcysteine deacetylase</fullName>
        <ecNumber evidence="2">3.5.1.-</ecNumber>
    </submittedName>
</protein>
<dbReference type="SUPFAM" id="SSF53187">
    <property type="entry name" value="Zn-dependent exopeptidases"/>
    <property type="match status" value="1"/>
</dbReference>
<evidence type="ECO:0000259" key="1">
    <source>
        <dbReference type="Pfam" id="PF07687"/>
    </source>
</evidence>
<reference evidence="2 3" key="1">
    <citation type="submission" date="2021-10" db="EMBL/GenBank/DDBJ databases">
        <authorList>
            <person name="Criscuolo A."/>
        </authorList>
    </citation>
    <scope>NUCLEOTIDE SEQUENCE [LARGE SCALE GENOMIC DNA]</scope>
    <source>
        <strain evidence="3">CIP 111899</strain>
    </source>
</reference>
<proteinExistence type="predicted"/>
<dbReference type="InterPro" id="IPR002933">
    <property type="entry name" value="Peptidase_M20"/>
</dbReference>
<dbReference type="GO" id="GO:0016787">
    <property type="term" value="F:hydrolase activity"/>
    <property type="evidence" value="ECO:0007669"/>
    <property type="project" value="UniProtKB-KW"/>
</dbReference>
<comment type="caution">
    <text evidence="2">The sequence shown here is derived from an EMBL/GenBank/DDBJ whole genome shotgun (WGS) entry which is preliminary data.</text>
</comment>
<evidence type="ECO:0000313" key="3">
    <source>
        <dbReference type="Proteomes" id="UP000789423"/>
    </source>
</evidence>
<dbReference type="SUPFAM" id="SSF55031">
    <property type="entry name" value="Bacterial exopeptidase dimerisation domain"/>
    <property type="match status" value="1"/>
</dbReference>
<dbReference type="EC" id="3.5.1.-" evidence="2"/>
<accession>A0ABN8A639</accession>
<dbReference type="PANTHER" id="PTHR11014:SF63">
    <property type="entry name" value="METALLOPEPTIDASE, PUTATIVE (AFU_ORTHOLOGUE AFUA_6G09600)-RELATED"/>
    <property type="match status" value="1"/>
</dbReference>
<dbReference type="Proteomes" id="UP000789423">
    <property type="component" value="Unassembled WGS sequence"/>
</dbReference>
<dbReference type="Gene3D" id="3.30.70.360">
    <property type="match status" value="1"/>
</dbReference>
<evidence type="ECO:0000313" key="2">
    <source>
        <dbReference type="EMBL" id="CAG9614690.1"/>
    </source>
</evidence>
<dbReference type="PANTHER" id="PTHR11014">
    <property type="entry name" value="PEPTIDASE M20 FAMILY MEMBER"/>
    <property type="match status" value="1"/>
</dbReference>
<dbReference type="InterPro" id="IPR036264">
    <property type="entry name" value="Bact_exopeptidase_dim_dom"/>
</dbReference>
<name>A0ABN8A639_9BACI</name>
<dbReference type="Pfam" id="PF07687">
    <property type="entry name" value="M20_dimer"/>
    <property type="match status" value="1"/>
</dbReference>
<dbReference type="InterPro" id="IPR017439">
    <property type="entry name" value="Amidohydrolase"/>
</dbReference>
<sequence>MKTIEKQDIELSKEMTEQLTRIRRHIHQYPELSFQEYATCEYIISCLQEWKIPYEKVAETGIVVDIIGEMGEGLHIGVRADIDALPIEEKTDLSFSSQNYGVMHACGHDGHTAILLGTVYQLFQLKHRFSGRVRCIFQPGEEADGAAEEMIQKGVLENPLIDEMIALHLWPHLPFGTVGIKHGTITASCDNFVIEIVGKGGHSARPHQGIDAIAISANVLQALSLLVTKSHNPIEPVVVHVGKIQGGTASNVVADQVVLEGTTRTITMETRQKIKSQIIQLVEGIVNSYGAQANITYTYSHPPVINEEALTRSIEEGMKELLGVNAVYVLKDPSMGADDFGAFAVKVPSTYFRLGIRQTDQPCYDLHHPEFQFDDQIIAVGVKIFTYSVLRRLLKGGQSTC</sequence>
<dbReference type="Gene3D" id="3.40.630.10">
    <property type="entry name" value="Zn peptidases"/>
    <property type="match status" value="1"/>
</dbReference>
<keyword evidence="2" id="KW-0378">Hydrolase</keyword>